<evidence type="ECO:0000256" key="1">
    <source>
        <dbReference type="ARBA" id="ARBA00022764"/>
    </source>
</evidence>
<reference evidence="2 3" key="1">
    <citation type="submission" date="2023-02" db="EMBL/GenBank/DDBJ databases">
        <title>Devosia chondri sp. nov., isolated from the phycosphere of marine algae.</title>
        <authorList>
            <person name="Kim J.M."/>
            <person name="Lee J.K."/>
            <person name="Choi B.J."/>
            <person name="Bayburt H."/>
            <person name="Jeon C.O."/>
        </authorList>
    </citation>
    <scope>NUCLEOTIDE SEQUENCE [LARGE SCALE GENOMIC DNA]</scope>
    <source>
        <strain evidence="2 3">G2-5</strain>
    </source>
</reference>
<accession>A0ABY7YVF1</accession>
<proteinExistence type="predicted"/>
<sequence length="375" mass="41324">MSALKGMTWSHPRGYDPMVATARQWHADRGVEIVWDQRSLQDFESFPVEELARQYDLIVIDHPHVGQITAENCLAPLDVTGREAELQAMRANSVGQSFDSYNWAGRQWAFPIDAAAQVQAFRPDKLPQPLTEWDQVIDLAQKGQIILPMRAPHSLMCLYTLAANLGHSCSTTDTAELLDVQTGIQIITLLRAVTDHINADQFEMDPIGASEAMAMSDSPFAVMPLGYGYLSYGLADFRPKRLKFADIPAVGEHGPVGSALGGTGIAVSAFSSRKPEAIDYAHWVASAPVQRGLYAQSGGQPGHGLAWEDDDVNSAVDDFYRNTRATLENAWVRPRHNGYMAFQDAAARRLNAGLLSREEPVAIIEALNQLFRKSF</sequence>
<organism evidence="2 3">
    <name type="scientific">Devosia rhodophyticola</name>
    <dbReference type="NCBI Taxonomy" id="3026423"/>
    <lineage>
        <taxon>Bacteria</taxon>
        <taxon>Pseudomonadati</taxon>
        <taxon>Pseudomonadota</taxon>
        <taxon>Alphaproteobacteria</taxon>
        <taxon>Hyphomicrobiales</taxon>
        <taxon>Devosiaceae</taxon>
        <taxon>Devosia</taxon>
    </lineage>
</organism>
<dbReference type="Pfam" id="PF13416">
    <property type="entry name" value="SBP_bac_8"/>
    <property type="match status" value="1"/>
</dbReference>
<dbReference type="Gene3D" id="3.40.190.10">
    <property type="entry name" value="Periplasmic binding protein-like II"/>
    <property type="match status" value="2"/>
</dbReference>
<evidence type="ECO:0000313" key="2">
    <source>
        <dbReference type="EMBL" id="WDR05239.1"/>
    </source>
</evidence>
<keyword evidence="3" id="KW-1185">Reference proteome</keyword>
<keyword evidence="1" id="KW-0574">Periplasm</keyword>
<dbReference type="Proteomes" id="UP001222118">
    <property type="component" value="Chromosome"/>
</dbReference>
<dbReference type="InterPro" id="IPR006059">
    <property type="entry name" value="SBP"/>
</dbReference>
<dbReference type="EMBL" id="CP118247">
    <property type="protein sequence ID" value="WDR05239.1"/>
    <property type="molecule type" value="Genomic_DNA"/>
</dbReference>
<name>A0ABY7YVF1_9HYPH</name>
<evidence type="ECO:0000313" key="3">
    <source>
        <dbReference type="Proteomes" id="UP001222118"/>
    </source>
</evidence>
<dbReference type="SUPFAM" id="SSF53850">
    <property type="entry name" value="Periplasmic binding protein-like II"/>
    <property type="match status" value="1"/>
</dbReference>
<gene>
    <name evidence="2" type="ORF">PSQ90_13200</name>
</gene>
<protein>
    <submittedName>
        <fullName evidence="2">Extracellular solute-binding protein</fullName>
    </submittedName>
</protein>